<comment type="caution">
    <text evidence="1">The sequence shown here is derived from an EMBL/GenBank/DDBJ whole genome shotgun (WGS) entry which is preliminary data.</text>
</comment>
<accession>A0A6L2PXE2</accession>
<protein>
    <submittedName>
        <fullName evidence="1">Uncharacterized protein</fullName>
    </submittedName>
</protein>
<evidence type="ECO:0000313" key="1">
    <source>
        <dbReference type="EMBL" id="GFG37291.1"/>
    </source>
</evidence>
<dbReference type="InParanoid" id="A0A6L2PXE2"/>
<reference evidence="2" key="1">
    <citation type="submission" date="2020-01" db="EMBL/GenBank/DDBJ databases">
        <title>Draft genome sequence of the Termite Coptotermes fromosanus.</title>
        <authorList>
            <person name="Itakura S."/>
            <person name="Yosikawa Y."/>
            <person name="Umezawa K."/>
        </authorList>
    </citation>
    <scope>NUCLEOTIDE SEQUENCE [LARGE SCALE GENOMIC DNA]</scope>
</reference>
<dbReference type="GO" id="GO:0006974">
    <property type="term" value="P:DNA damage response"/>
    <property type="evidence" value="ECO:0007669"/>
    <property type="project" value="InterPro"/>
</dbReference>
<dbReference type="AlphaFoldDB" id="A0A6L2PXE2"/>
<gene>
    <name evidence="1" type="ORF">Cfor_05318</name>
</gene>
<dbReference type="OrthoDB" id="6775311at2759"/>
<organism evidence="1 2">
    <name type="scientific">Coptotermes formosanus</name>
    <name type="common">Formosan subterranean termite</name>
    <dbReference type="NCBI Taxonomy" id="36987"/>
    <lineage>
        <taxon>Eukaryota</taxon>
        <taxon>Metazoa</taxon>
        <taxon>Ecdysozoa</taxon>
        <taxon>Arthropoda</taxon>
        <taxon>Hexapoda</taxon>
        <taxon>Insecta</taxon>
        <taxon>Pterygota</taxon>
        <taxon>Neoptera</taxon>
        <taxon>Polyneoptera</taxon>
        <taxon>Dictyoptera</taxon>
        <taxon>Blattodea</taxon>
        <taxon>Blattoidea</taxon>
        <taxon>Termitoidae</taxon>
        <taxon>Rhinotermitidae</taxon>
        <taxon>Coptotermes</taxon>
    </lineage>
</organism>
<dbReference type="GO" id="GO:0004674">
    <property type="term" value="F:protein serine/threonine kinase activity"/>
    <property type="evidence" value="ECO:0007669"/>
    <property type="project" value="InterPro"/>
</dbReference>
<name>A0A6L2PXE2_COPFO</name>
<dbReference type="EMBL" id="BLKM01009550">
    <property type="protein sequence ID" value="GFG37291.1"/>
    <property type="molecule type" value="Genomic_DNA"/>
</dbReference>
<evidence type="ECO:0000313" key="2">
    <source>
        <dbReference type="Proteomes" id="UP000502823"/>
    </source>
</evidence>
<proteinExistence type="predicted"/>
<dbReference type="Proteomes" id="UP000502823">
    <property type="component" value="Unassembled WGS sequence"/>
</dbReference>
<dbReference type="InterPro" id="IPR038980">
    <property type="entry name" value="ATM_plant"/>
</dbReference>
<dbReference type="PANTHER" id="PTHR37079:SF4">
    <property type="entry name" value="SERINE_THREONINE-PROTEIN KINASE ATM"/>
    <property type="match status" value="1"/>
</dbReference>
<sequence length="376" mass="43265">MDGCLSHMPEEFKVSYFSGTPKLKCSTVVSCILEILSDGYLQKCFGRTYLLILKEVLRVRKYWGCIKFDHWNELLDLCFMLYEKPPAHLDKATVAEILYWIVKCGTPQSHLGLRLRKKFPLLVRAFEDSDLGKLPALQASLLKLAITVSRQLAKESRMATCKFGEDITKYVIHLYEHRLEDRYDKKGLMFDFLLLQMHLHHPHGTREGDGAAYAYSWEKWRCQLRSIYGLVDTEMHNIQRNRCKVQVLKENFLRLAVEVCKQVYEDGSSVLDMTNERTINESVSYSVPKRRRVIGGIEAIIEILSTPGKTQDIWPWLSLMSSLFSKYPNILKEQDFIPLLRVIADLQSTCKDSIVMGCLCQCTVSSRSTSVGKTVI</sequence>
<keyword evidence="2" id="KW-1185">Reference proteome</keyword>
<dbReference type="PANTHER" id="PTHR37079">
    <property type="entry name" value="SERINE/THREONINE-PROTEIN KINASE ATM"/>
    <property type="match status" value="1"/>
</dbReference>